<accession>A0ABN1JWH4</accession>
<reference evidence="3 4" key="1">
    <citation type="journal article" date="2019" name="Int. J. Syst. Evol. Microbiol.">
        <title>The Global Catalogue of Microorganisms (GCM) 10K type strain sequencing project: providing services to taxonomists for standard genome sequencing and annotation.</title>
        <authorList>
            <consortium name="The Broad Institute Genomics Platform"/>
            <consortium name="The Broad Institute Genome Sequencing Center for Infectious Disease"/>
            <person name="Wu L."/>
            <person name="Ma J."/>
        </authorList>
    </citation>
    <scope>NUCLEOTIDE SEQUENCE [LARGE SCALE GENOMIC DNA]</scope>
    <source>
        <strain evidence="3 4">JCM 1407</strain>
    </source>
</reference>
<dbReference type="RefSeq" id="WP_343764375.1">
    <property type="nucleotide sequence ID" value="NZ_BAAACG010000019.1"/>
</dbReference>
<dbReference type="PANTHER" id="PTHR43861">
    <property type="entry name" value="TRANS-ACONITATE 2-METHYLTRANSFERASE-RELATED"/>
    <property type="match status" value="1"/>
</dbReference>
<keyword evidence="4" id="KW-1185">Reference proteome</keyword>
<keyword evidence="3" id="KW-0489">Methyltransferase</keyword>
<dbReference type="GO" id="GO:0008168">
    <property type="term" value="F:methyltransferase activity"/>
    <property type="evidence" value="ECO:0007669"/>
    <property type="project" value="UniProtKB-KW"/>
</dbReference>
<dbReference type="GO" id="GO:0032259">
    <property type="term" value="P:methylation"/>
    <property type="evidence" value="ECO:0007669"/>
    <property type="project" value="UniProtKB-KW"/>
</dbReference>
<feature type="domain" description="Methyltransferase" evidence="2">
    <location>
        <begin position="43"/>
        <end position="137"/>
    </location>
</feature>
<comment type="caution">
    <text evidence="3">The sequence shown here is derived from an EMBL/GenBank/DDBJ whole genome shotgun (WGS) entry which is preliminary data.</text>
</comment>
<evidence type="ECO:0000313" key="4">
    <source>
        <dbReference type="Proteomes" id="UP001501510"/>
    </source>
</evidence>
<organism evidence="3 4">
    <name type="scientific">Clostridium oceanicum</name>
    <dbReference type="NCBI Taxonomy" id="1543"/>
    <lineage>
        <taxon>Bacteria</taxon>
        <taxon>Bacillati</taxon>
        <taxon>Bacillota</taxon>
        <taxon>Clostridia</taxon>
        <taxon>Eubacteriales</taxon>
        <taxon>Clostridiaceae</taxon>
        <taxon>Clostridium</taxon>
    </lineage>
</organism>
<dbReference type="SUPFAM" id="SSF53335">
    <property type="entry name" value="S-adenosyl-L-methionine-dependent methyltransferases"/>
    <property type="match status" value="1"/>
</dbReference>
<dbReference type="CDD" id="cd02440">
    <property type="entry name" value="AdoMet_MTases"/>
    <property type="match status" value="1"/>
</dbReference>
<dbReference type="InterPro" id="IPR029063">
    <property type="entry name" value="SAM-dependent_MTases_sf"/>
</dbReference>
<proteinExistence type="predicted"/>
<protein>
    <submittedName>
        <fullName evidence="3">Class I SAM-dependent methyltransferase</fullName>
    </submittedName>
</protein>
<dbReference type="Gene3D" id="3.40.50.150">
    <property type="entry name" value="Vaccinia Virus protein VP39"/>
    <property type="match status" value="1"/>
</dbReference>
<dbReference type="InterPro" id="IPR041698">
    <property type="entry name" value="Methyltransf_25"/>
</dbReference>
<gene>
    <name evidence="3" type="ORF">GCM10008906_37920</name>
</gene>
<evidence type="ECO:0000256" key="1">
    <source>
        <dbReference type="ARBA" id="ARBA00022679"/>
    </source>
</evidence>
<dbReference type="EMBL" id="BAAACG010000019">
    <property type="protein sequence ID" value="GAA0748056.1"/>
    <property type="molecule type" value="Genomic_DNA"/>
</dbReference>
<evidence type="ECO:0000313" key="3">
    <source>
        <dbReference type="EMBL" id="GAA0748056.1"/>
    </source>
</evidence>
<keyword evidence="1" id="KW-0808">Transferase</keyword>
<dbReference type="Pfam" id="PF13649">
    <property type="entry name" value="Methyltransf_25"/>
    <property type="match status" value="1"/>
</dbReference>
<name>A0ABN1JWH4_9CLOT</name>
<sequence>MECYEQFAYIYDELINGDIDYKKWSEVIIEIINKLEIPKGEYLDLACGTGNLTVELYEKFKHTWAVDLSYDMLTKAETKFKNFKNKPKFVCQNICNLNLNHKFNVITCCLDSLNYIVDKGELINFFKNVYNHLDYNGIFIFDMNSYNKLTNILGNNSFNYDDEDITYVWENYLEDDIVNMYLTFFVKESNNIYRRFDEEHRERAYKNEEIKEIIKNIGFKLVKEFDNYKIDKDIDENTERIVYVLTK</sequence>
<evidence type="ECO:0000259" key="2">
    <source>
        <dbReference type="Pfam" id="PF13649"/>
    </source>
</evidence>
<dbReference type="Gene3D" id="2.20.25.110">
    <property type="entry name" value="S-adenosyl-L-methionine-dependent methyltransferases"/>
    <property type="match status" value="1"/>
</dbReference>
<dbReference type="Proteomes" id="UP001501510">
    <property type="component" value="Unassembled WGS sequence"/>
</dbReference>